<dbReference type="EMBL" id="HBUE01033580">
    <property type="protein sequence ID" value="CAG6457884.1"/>
    <property type="molecule type" value="Transcribed_RNA"/>
</dbReference>
<dbReference type="EMBL" id="HBUE01256683">
    <property type="protein sequence ID" value="CAG6556919.1"/>
    <property type="molecule type" value="Transcribed_RNA"/>
</dbReference>
<dbReference type="EMBL" id="HBUE01033579">
    <property type="protein sequence ID" value="CAG6457883.1"/>
    <property type="molecule type" value="Transcribed_RNA"/>
</dbReference>
<dbReference type="AlphaFoldDB" id="A0A8D8GFF6"/>
<feature type="region of interest" description="Disordered" evidence="1">
    <location>
        <begin position="1"/>
        <end position="26"/>
    </location>
</feature>
<evidence type="ECO:0000313" key="2">
    <source>
        <dbReference type="EMBL" id="CAG6505620.1"/>
    </source>
</evidence>
<protein>
    <submittedName>
        <fullName evidence="2">(northern house mosquito) hypothetical protein</fullName>
    </submittedName>
</protein>
<proteinExistence type="predicted"/>
<organism evidence="2">
    <name type="scientific">Culex pipiens</name>
    <name type="common">House mosquito</name>
    <dbReference type="NCBI Taxonomy" id="7175"/>
    <lineage>
        <taxon>Eukaryota</taxon>
        <taxon>Metazoa</taxon>
        <taxon>Ecdysozoa</taxon>
        <taxon>Arthropoda</taxon>
        <taxon>Hexapoda</taxon>
        <taxon>Insecta</taxon>
        <taxon>Pterygota</taxon>
        <taxon>Neoptera</taxon>
        <taxon>Endopterygota</taxon>
        <taxon>Diptera</taxon>
        <taxon>Nematocera</taxon>
        <taxon>Culicoidea</taxon>
        <taxon>Culicidae</taxon>
        <taxon>Culicinae</taxon>
        <taxon>Culicini</taxon>
        <taxon>Culex</taxon>
        <taxon>Culex</taxon>
    </lineage>
</organism>
<accession>A0A8D8GFF6</accession>
<dbReference type="EMBL" id="HBUE01151682">
    <property type="protein sequence ID" value="CAG6505620.1"/>
    <property type="molecule type" value="Transcribed_RNA"/>
</dbReference>
<reference evidence="2" key="1">
    <citation type="submission" date="2021-05" db="EMBL/GenBank/DDBJ databases">
        <authorList>
            <person name="Alioto T."/>
            <person name="Alioto T."/>
            <person name="Gomez Garrido J."/>
        </authorList>
    </citation>
    <scope>NUCLEOTIDE SEQUENCE</scope>
</reference>
<evidence type="ECO:0000256" key="1">
    <source>
        <dbReference type="SAM" id="MobiDB-lite"/>
    </source>
</evidence>
<sequence length="251" mass="28419">MTENAIDTDNNESDDEESAPKDFGKRQKVGLTRKSCCSNGTLSGSYHLVRRLTRFLRIAGMAEFGEDMFNISKFSIFQPGPSQTKDQVCKVKDHHASHVVRLKIAPDAAKVGPFHDCLKKYLGHTHCVHRKFNLRIGKEIDTLQGKMLPILLSINWRKENPNQLSAGAANVLNTIKNEWLKLLKIAIATPSYHVEQFGELGKAVSFIEAMSLNVLYRKTRVGIDYMLAAEKIRNEIGEKIKIYFESKNKKK</sequence>
<name>A0A8D8GFF6_CULPI</name>